<gene>
    <name evidence="1" type="ORF">CH360_18550</name>
</gene>
<sequence>MRKKNSYHTNIAFKVQTGLLSEKEKSCIPTSTFYDMRKRDLSNVIGFDSDDKDLFKEATLNKIIDSKSFKTILRGLILAFRFYYKLADTMKGKRKIWNMKRSEIAALVTRLSSIFGVKRTCKLMKISVP</sequence>
<dbReference type="Proteomes" id="UP000231962">
    <property type="component" value="Unassembled WGS sequence"/>
</dbReference>
<accession>A0ABX4P4L1</accession>
<comment type="caution">
    <text evidence="1">The sequence shown here is derived from an EMBL/GenBank/DDBJ whole genome shotgun (WGS) entry which is preliminary data.</text>
</comment>
<evidence type="ECO:0000313" key="1">
    <source>
        <dbReference type="EMBL" id="PJZ67990.1"/>
    </source>
</evidence>
<protein>
    <submittedName>
        <fullName evidence="1">Transposase</fullName>
    </submittedName>
</protein>
<proteinExistence type="predicted"/>
<feature type="non-terminal residue" evidence="1">
    <location>
        <position position="129"/>
    </location>
</feature>
<evidence type="ECO:0000313" key="2">
    <source>
        <dbReference type="Proteomes" id="UP000231962"/>
    </source>
</evidence>
<dbReference type="EMBL" id="NPDY01000057">
    <property type="protein sequence ID" value="PJZ67990.1"/>
    <property type="molecule type" value="Genomic_DNA"/>
</dbReference>
<organism evidence="1 2">
    <name type="scientific">Leptospira perolatii</name>
    <dbReference type="NCBI Taxonomy" id="2023191"/>
    <lineage>
        <taxon>Bacteria</taxon>
        <taxon>Pseudomonadati</taxon>
        <taxon>Spirochaetota</taxon>
        <taxon>Spirochaetia</taxon>
        <taxon>Leptospirales</taxon>
        <taxon>Leptospiraceae</taxon>
        <taxon>Leptospira</taxon>
    </lineage>
</organism>
<reference evidence="1 2" key="1">
    <citation type="submission" date="2017-07" db="EMBL/GenBank/DDBJ databases">
        <title>Leptospira spp. isolated from tropical soils.</title>
        <authorList>
            <person name="Thibeaux R."/>
            <person name="Iraola G."/>
            <person name="Ferres I."/>
            <person name="Bierque E."/>
            <person name="Girault D."/>
            <person name="Soupe-Gilbert M.-E."/>
            <person name="Picardeau M."/>
            <person name="Goarant C."/>
        </authorList>
    </citation>
    <scope>NUCLEOTIDE SEQUENCE [LARGE SCALE GENOMIC DNA]</scope>
    <source>
        <strain evidence="1 2">FH1-B-C1</strain>
    </source>
</reference>
<name>A0ABX4P4L1_9LEPT</name>
<keyword evidence="2" id="KW-1185">Reference proteome</keyword>